<keyword evidence="3" id="KW-1185">Reference proteome</keyword>
<protein>
    <submittedName>
        <fullName evidence="2">Uncharacterized protein</fullName>
    </submittedName>
</protein>
<dbReference type="Proteomes" id="UP000318571">
    <property type="component" value="Chromosome 6"/>
</dbReference>
<feature type="region of interest" description="Disordered" evidence="1">
    <location>
        <begin position="1"/>
        <end position="27"/>
    </location>
</feature>
<name>A0A553PNK5_TIGCA</name>
<evidence type="ECO:0000313" key="3">
    <source>
        <dbReference type="Proteomes" id="UP000318571"/>
    </source>
</evidence>
<proteinExistence type="predicted"/>
<sequence>MTIVGPAPVGKPGDLNQRTPPCKRKSNDESKFRHYFEFLCNTVEDYILRSLVFGRPRREFSPSGDGPRKFLKYSRLQESVHMSHHKFSGQPPVDSSGFWDAPRPSHGVPTYLETSKNPVDPGGPAWDGGRIPSATI</sequence>
<evidence type="ECO:0000313" key="2">
    <source>
        <dbReference type="EMBL" id="TRY79263.1"/>
    </source>
</evidence>
<feature type="region of interest" description="Disordered" evidence="1">
    <location>
        <begin position="82"/>
        <end position="136"/>
    </location>
</feature>
<reference evidence="2 3" key="1">
    <citation type="journal article" date="2018" name="Nat. Ecol. Evol.">
        <title>Genomic signatures of mitonuclear coevolution across populations of Tigriopus californicus.</title>
        <authorList>
            <person name="Barreto F.S."/>
            <person name="Watson E.T."/>
            <person name="Lima T.G."/>
            <person name="Willett C.S."/>
            <person name="Edmands S."/>
            <person name="Li W."/>
            <person name="Burton R.S."/>
        </authorList>
    </citation>
    <scope>NUCLEOTIDE SEQUENCE [LARGE SCALE GENOMIC DNA]</scope>
    <source>
        <strain evidence="2 3">San Diego</strain>
    </source>
</reference>
<comment type="caution">
    <text evidence="2">The sequence shown here is derived from an EMBL/GenBank/DDBJ whole genome shotgun (WGS) entry which is preliminary data.</text>
</comment>
<accession>A0A553PNK5</accession>
<gene>
    <name evidence="2" type="ORF">TCAL_17068</name>
</gene>
<evidence type="ECO:0000256" key="1">
    <source>
        <dbReference type="SAM" id="MobiDB-lite"/>
    </source>
</evidence>
<dbReference type="AlphaFoldDB" id="A0A553PNK5"/>
<dbReference type="EMBL" id="VCGU01000002">
    <property type="protein sequence ID" value="TRY79263.1"/>
    <property type="molecule type" value="Genomic_DNA"/>
</dbReference>
<organism evidence="2 3">
    <name type="scientific">Tigriopus californicus</name>
    <name type="common">Marine copepod</name>
    <dbReference type="NCBI Taxonomy" id="6832"/>
    <lineage>
        <taxon>Eukaryota</taxon>
        <taxon>Metazoa</taxon>
        <taxon>Ecdysozoa</taxon>
        <taxon>Arthropoda</taxon>
        <taxon>Crustacea</taxon>
        <taxon>Multicrustacea</taxon>
        <taxon>Hexanauplia</taxon>
        <taxon>Copepoda</taxon>
        <taxon>Harpacticoida</taxon>
        <taxon>Harpacticidae</taxon>
        <taxon>Tigriopus</taxon>
    </lineage>
</organism>